<dbReference type="PANTHER" id="PTHR46033">
    <property type="entry name" value="PROTEIN MAIN-LIKE 2"/>
    <property type="match status" value="1"/>
</dbReference>
<reference evidence="3 4" key="1">
    <citation type="journal article" date="2018" name="Science">
        <title>The opium poppy genome and morphinan production.</title>
        <authorList>
            <person name="Guo L."/>
            <person name="Winzer T."/>
            <person name="Yang X."/>
            <person name="Li Y."/>
            <person name="Ning Z."/>
            <person name="He Z."/>
            <person name="Teodor R."/>
            <person name="Lu Y."/>
            <person name="Bowser T.A."/>
            <person name="Graham I.A."/>
            <person name="Ye K."/>
        </authorList>
    </citation>
    <scope>NUCLEOTIDE SEQUENCE [LARGE SCALE GENOMIC DNA]</scope>
    <source>
        <strain evidence="4">cv. HN1</strain>
        <tissue evidence="3">Leaves</tissue>
    </source>
</reference>
<name>A0A4Y7J0Q8_PAPSO</name>
<dbReference type="InterPro" id="IPR044824">
    <property type="entry name" value="MAIN-like"/>
</dbReference>
<feature type="compositionally biased region" description="Basic residues" evidence="1">
    <location>
        <begin position="85"/>
        <end position="97"/>
    </location>
</feature>
<dbReference type="Pfam" id="PF10536">
    <property type="entry name" value="PMD"/>
    <property type="match status" value="1"/>
</dbReference>
<dbReference type="InterPro" id="IPR019557">
    <property type="entry name" value="AminoTfrase-like_pln_mobile"/>
</dbReference>
<feature type="compositionally biased region" description="Basic and acidic residues" evidence="1">
    <location>
        <begin position="116"/>
        <end position="132"/>
    </location>
</feature>
<dbReference type="Proteomes" id="UP000316621">
    <property type="component" value="Chromosome 3"/>
</dbReference>
<feature type="compositionally biased region" description="Basic and acidic residues" evidence="1">
    <location>
        <begin position="75"/>
        <end position="84"/>
    </location>
</feature>
<sequence>MASVRRMKIIPAALPGIQFSMNTTPGTITGIRSRMKTTPEHNFRMNTTSNLPKCTGILDNYFSMPELCPVISKAKESKAKEANRGKAKAVVTKKKRKDGLDTPHSLPPRGNNKKRLGVETRGDIWESGRDCTVEEEDEEEEQDEQDEEESEEEDNEINPSQVVMEQVGSSQQPTQGKGTSKVKVKASFDPGHLFGYKDSWARTIYQTYVHKKVVRCCRNQASSHWDLSKECEEVQTLVKDSGLYTLVENYVKPDIVTVNCFVERYHGEIDTMHFPFDEMTLIPDDAQNILGLSVTGKSIAEDHCPELEWSKLHALTNKLLGWDYKTPVESFYVSKNSRTKTIKLTLLKKTFEGTTQRKDKDGLDPAQIRYYTTDAYLLFILGTRVFPDTSGNRVSVNYLQYLDPLEEVCSYSWGTVVMEHLMTEMRRTSKAVTNQFVGNFTLLQVWAYENFPTLFKGNSFLNIIPIDDLEEPRAKRYQFNTHPKPGNNRRLIAMRLALDAMTTKDVVCDPYREARENHQYLRYYNVAFYNGPLFPPKGYVMADPRRVIRQLGYKKLPCFMTSSHERYVLDLTVSMSSSTRLRPIPPTLIITWNSHPFVVRPDDVEVPPQKNPPVPTPTEAPPTMAKLHKTVGLLRRRIGKLKKMLGCKYDEGEGLSNEEVKEVVEKLDKIEEPDARALFGETRKAPVAKKQKTKVAGMRTSRLYSAGTASGV</sequence>
<accession>A0A4Y7J0Q8</accession>
<dbReference type="PANTHER" id="PTHR46033:SF8">
    <property type="entry name" value="PROTEIN MAINTENANCE OF MERISTEMS-LIKE"/>
    <property type="match status" value="1"/>
</dbReference>
<evidence type="ECO:0000313" key="3">
    <source>
        <dbReference type="EMBL" id="RZC53338.1"/>
    </source>
</evidence>
<evidence type="ECO:0000256" key="1">
    <source>
        <dbReference type="SAM" id="MobiDB-lite"/>
    </source>
</evidence>
<organism evidence="3 4">
    <name type="scientific">Papaver somniferum</name>
    <name type="common">Opium poppy</name>
    <dbReference type="NCBI Taxonomy" id="3469"/>
    <lineage>
        <taxon>Eukaryota</taxon>
        <taxon>Viridiplantae</taxon>
        <taxon>Streptophyta</taxon>
        <taxon>Embryophyta</taxon>
        <taxon>Tracheophyta</taxon>
        <taxon>Spermatophyta</taxon>
        <taxon>Magnoliopsida</taxon>
        <taxon>Ranunculales</taxon>
        <taxon>Papaveraceae</taxon>
        <taxon>Papaveroideae</taxon>
        <taxon>Papaver</taxon>
    </lineage>
</organism>
<feature type="region of interest" description="Disordered" evidence="1">
    <location>
        <begin position="683"/>
        <end position="712"/>
    </location>
</feature>
<keyword evidence="4" id="KW-1185">Reference proteome</keyword>
<protein>
    <recommendedName>
        <fullName evidence="2">Aminotransferase-like plant mobile domain-containing protein</fullName>
    </recommendedName>
</protein>
<evidence type="ECO:0000259" key="2">
    <source>
        <dbReference type="Pfam" id="PF10536"/>
    </source>
</evidence>
<proteinExistence type="predicted"/>
<feature type="region of interest" description="Disordered" evidence="1">
    <location>
        <begin position="75"/>
        <end position="159"/>
    </location>
</feature>
<feature type="domain" description="Aminotransferase-like plant mobile" evidence="2">
    <location>
        <begin position="258"/>
        <end position="560"/>
    </location>
</feature>
<evidence type="ECO:0000313" key="4">
    <source>
        <dbReference type="Proteomes" id="UP000316621"/>
    </source>
</evidence>
<gene>
    <name evidence="3" type="ORF">C5167_012185</name>
</gene>
<dbReference type="AlphaFoldDB" id="A0A4Y7J0Q8"/>
<dbReference type="Gramene" id="RZC53338">
    <property type="protein sequence ID" value="RZC53338"/>
    <property type="gene ID" value="C5167_012185"/>
</dbReference>
<dbReference type="GO" id="GO:0010073">
    <property type="term" value="P:meristem maintenance"/>
    <property type="evidence" value="ECO:0007669"/>
    <property type="project" value="InterPro"/>
</dbReference>
<dbReference type="EMBL" id="CM010717">
    <property type="protein sequence ID" value="RZC53338.1"/>
    <property type="molecule type" value="Genomic_DNA"/>
</dbReference>
<feature type="compositionally biased region" description="Acidic residues" evidence="1">
    <location>
        <begin position="133"/>
        <end position="156"/>
    </location>
</feature>